<evidence type="ECO:0000313" key="1">
    <source>
        <dbReference type="EMBL" id="CAG8846668.1"/>
    </source>
</evidence>
<gene>
    <name evidence="1" type="ORF">GMARGA_LOCUS38272</name>
</gene>
<accession>A0ABN7X2R2</accession>
<reference evidence="1 2" key="1">
    <citation type="submission" date="2021-06" db="EMBL/GenBank/DDBJ databases">
        <authorList>
            <person name="Kallberg Y."/>
            <person name="Tangrot J."/>
            <person name="Rosling A."/>
        </authorList>
    </citation>
    <scope>NUCLEOTIDE SEQUENCE [LARGE SCALE GENOMIC DNA]</scope>
    <source>
        <strain evidence="1 2">120-4 pot B 10/14</strain>
    </source>
</reference>
<evidence type="ECO:0000313" key="2">
    <source>
        <dbReference type="Proteomes" id="UP000789901"/>
    </source>
</evidence>
<keyword evidence="2" id="KW-1185">Reference proteome</keyword>
<name>A0ABN7X2R2_GIGMA</name>
<feature type="non-terminal residue" evidence="1">
    <location>
        <position position="175"/>
    </location>
</feature>
<proteinExistence type="predicted"/>
<dbReference type="Proteomes" id="UP000789901">
    <property type="component" value="Unassembled WGS sequence"/>
</dbReference>
<organism evidence="1 2">
    <name type="scientific">Gigaspora margarita</name>
    <dbReference type="NCBI Taxonomy" id="4874"/>
    <lineage>
        <taxon>Eukaryota</taxon>
        <taxon>Fungi</taxon>
        <taxon>Fungi incertae sedis</taxon>
        <taxon>Mucoromycota</taxon>
        <taxon>Glomeromycotina</taxon>
        <taxon>Glomeromycetes</taxon>
        <taxon>Diversisporales</taxon>
        <taxon>Gigasporaceae</taxon>
        <taxon>Gigaspora</taxon>
    </lineage>
</organism>
<dbReference type="EMBL" id="CAJVQB010084443">
    <property type="protein sequence ID" value="CAG8846668.1"/>
    <property type="molecule type" value="Genomic_DNA"/>
</dbReference>
<protein>
    <submittedName>
        <fullName evidence="1">16383_t:CDS:1</fullName>
    </submittedName>
</protein>
<comment type="caution">
    <text evidence="1">The sequence shown here is derived from an EMBL/GenBank/DDBJ whole genome shotgun (WGS) entry which is preliminary data.</text>
</comment>
<sequence length="175" mass="20213">MCEIPALSQSDYSSNYDYSKQISQHMPQLSSDQLEYSSSEDILTSDLQGFLDHSPDYSSNYNYSKQISQHMLQLSSDQLEYSSSKDILTSDLQGFLDHSVQWQDSFMFDVQTIDTIRNDMFYISTSEANKDGDYLEIVFDLEFHSWEQLDRHVQIYAKQNGFVSIIIGSESDDIT</sequence>